<sequence>MNTTFATDAELAALNTDDADAVIGNESVTGLTFDGTTLTLAQDGAANETVNLSSVNTDDQTAGEVNLVTAVDTDGDAANETTVEGAVQAMAPIVSKAARIFYPPSIAVDASTTGTGRILNLYTEYTTQFGTPMVSSNLAPAAIPTYTNTELYYYVTYYDNSVFANVSVNEFGVMTYDVIASPADYNSLINVVFVVK</sequence>
<dbReference type="AlphaFoldDB" id="A0A846QUL1"/>
<organism evidence="1 2">
    <name type="scientific">Saonia flava</name>
    <dbReference type="NCBI Taxonomy" id="523696"/>
    <lineage>
        <taxon>Bacteria</taxon>
        <taxon>Pseudomonadati</taxon>
        <taxon>Bacteroidota</taxon>
        <taxon>Flavobacteriia</taxon>
        <taxon>Flavobacteriales</taxon>
        <taxon>Flavobacteriaceae</taxon>
        <taxon>Saonia</taxon>
    </lineage>
</organism>
<name>A0A846QUL1_9FLAO</name>
<gene>
    <name evidence="1" type="ORF">GGR42_001102</name>
</gene>
<protein>
    <submittedName>
        <fullName evidence="1">Uncharacterized protein</fullName>
    </submittedName>
</protein>
<dbReference type="EMBL" id="JAATJJ010000001">
    <property type="protein sequence ID" value="NJB70640.1"/>
    <property type="molecule type" value="Genomic_DNA"/>
</dbReference>
<keyword evidence="2" id="KW-1185">Reference proteome</keyword>
<evidence type="ECO:0000313" key="2">
    <source>
        <dbReference type="Proteomes" id="UP000590442"/>
    </source>
</evidence>
<evidence type="ECO:0000313" key="1">
    <source>
        <dbReference type="EMBL" id="NJB70640.1"/>
    </source>
</evidence>
<proteinExistence type="predicted"/>
<dbReference type="Proteomes" id="UP000590442">
    <property type="component" value="Unassembled WGS sequence"/>
</dbReference>
<reference evidence="1 2" key="1">
    <citation type="submission" date="2020-03" db="EMBL/GenBank/DDBJ databases">
        <title>Genomic Encyclopedia of Type Strains, Phase IV (KMG-IV): sequencing the most valuable type-strain genomes for metagenomic binning, comparative biology and taxonomic classification.</title>
        <authorList>
            <person name="Goeker M."/>
        </authorList>
    </citation>
    <scope>NUCLEOTIDE SEQUENCE [LARGE SCALE GENOMIC DNA]</scope>
    <source>
        <strain evidence="1 2">DSM 29762</strain>
    </source>
</reference>
<comment type="caution">
    <text evidence="1">The sequence shown here is derived from an EMBL/GenBank/DDBJ whole genome shotgun (WGS) entry which is preliminary data.</text>
</comment>
<accession>A0A846QUL1</accession>